<dbReference type="Proteomes" id="UP000009062">
    <property type="component" value="Chromosome"/>
</dbReference>
<evidence type="ECO:0000313" key="1">
    <source>
        <dbReference type="EMBL" id="AFA38193.1"/>
    </source>
</evidence>
<sequence>MLNFVSWVEKFLDDAEKLFQIPRTELQKFVQYMLSEPEKVQEWAEKLQISDSDFLMLTTIYTLYKTEEKVMELLSDIELKVDEAIGFISTATANLLNALPPEDRKPVLAQLLLAVALQTEDSSVRNSLAEYARIVLAE</sequence>
<accession>H6Q690</accession>
<dbReference type="EMBL" id="CP003316">
    <property type="protein sequence ID" value="AFA38193.1"/>
    <property type="molecule type" value="Genomic_DNA"/>
</dbReference>
<organism evidence="1 2">
    <name type="scientific">Pyrobaculum oguniense (strain DSM 13380 / JCM 10595 / TE7)</name>
    <dbReference type="NCBI Taxonomy" id="698757"/>
    <lineage>
        <taxon>Archaea</taxon>
        <taxon>Thermoproteota</taxon>
        <taxon>Thermoprotei</taxon>
        <taxon>Thermoproteales</taxon>
        <taxon>Thermoproteaceae</taxon>
        <taxon>Pyrobaculum</taxon>
    </lineage>
</organism>
<dbReference type="HOGENOM" id="CLU_1891508_0_0_2"/>
<keyword evidence="2" id="KW-1185">Reference proteome</keyword>
<evidence type="ECO:0000313" key="2">
    <source>
        <dbReference type="Proteomes" id="UP000009062"/>
    </source>
</evidence>
<dbReference type="eggNOG" id="arCOG05693">
    <property type="taxonomic scope" value="Archaea"/>
</dbReference>
<protein>
    <submittedName>
        <fullName evidence="1">Uncharacterized protein</fullName>
    </submittedName>
</protein>
<dbReference type="AlphaFoldDB" id="H6Q690"/>
<name>H6Q690_PYROT</name>
<dbReference type="KEGG" id="pog:Pogu_0166"/>
<proteinExistence type="predicted"/>
<reference evidence="1 2" key="1">
    <citation type="journal article" date="2012" name="Stand. Genomic Sci.">
        <title>Complete genome sequence of Pyrobaculum oguniense.</title>
        <authorList>
            <person name="Bernick D.L."/>
            <person name="Karplus K."/>
            <person name="Lui L.M."/>
            <person name="Coker J.K."/>
            <person name="Murphy J.N."/>
            <person name="Chan P.P."/>
            <person name="Cozen A.E."/>
            <person name="Lowe T.M."/>
        </authorList>
    </citation>
    <scope>NUCLEOTIDE SEQUENCE [LARGE SCALE GENOMIC DNA]</scope>
    <source>
        <strain evidence="1 2">TE7</strain>
    </source>
</reference>
<gene>
    <name evidence="1" type="ordered locus">Pogu_0166</name>
</gene>